<dbReference type="Proteomes" id="UP000887159">
    <property type="component" value="Unassembled WGS sequence"/>
</dbReference>
<accession>A0A8X6RNJ3</accession>
<gene>
    <name evidence="2" type="primary">AVEN_192746_1</name>
    <name evidence="2" type="ORF">TNCV_4907971</name>
</gene>
<evidence type="ECO:0000313" key="3">
    <source>
        <dbReference type="Proteomes" id="UP000887159"/>
    </source>
</evidence>
<proteinExistence type="predicted"/>
<dbReference type="EMBL" id="BMAU01021201">
    <property type="protein sequence ID" value="GFX98153.1"/>
    <property type="molecule type" value="Genomic_DNA"/>
</dbReference>
<name>A0A8X6RNJ3_TRICX</name>
<dbReference type="PANTHER" id="PTHR22955:SF66">
    <property type="entry name" value="INTEGRASE CATALYTIC DOMAIN-CONTAINING PROTEIN"/>
    <property type="match status" value="1"/>
</dbReference>
<comment type="caution">
    <text evidence="2">The sequence shown here is derived from an EMBL/GenBank/DDBJ whole genome shotgun (WGS) entry which is preliminary data.</text>
</comment>
<protein>
    <submittedName>
        <fullName evidence="2">Integrase_H2C2 domain-containing protein</fullName>
    </submittedName>
</protein>
<dbReference type="PANTHER" id="PTHR22955">
    <property type="entry name" value="RETROTRANSPOSON"/>
    <property type="match status" value="1"/>
</dbReference>
<sequence>MDTLTCETKITKRLILAIVQKIFDPIGLLTPATLLPKLLIQHLWKMKIAWDSELSPNDVNVFLKGFRDLYVLKDVTLSRSKARVVPLKPLSIPRLGLMACCIGSRLANSIVNALNLPNLRITFWSDSTIALWWIKEKGNWSVFVENRVKEIRQLTRSHLWKHVPGNLNIADLLSRGCSPRQMLISKWWEGPLWLRESPEYWPLGETPGDSEEVELERKKIKSGKY</sequence>
<dbReference type="Pfam" id="PF05380">
    <property type="entry name" value="Peptidase_A17"/>
    <property type="match status" value="2"/>
</dbReference>
<evidence type="ECO:0000313" key="2">
    <source>
        <dbReference type="EMBL" id="GFX98153.1"/>
    </source>
</evidence>
<evidence type="ECO:0000256" key="1">
    <source>
        <dbReference type="SAM" id="MobiDB-lite"/>
    </source>
</evidence>
<reference evidence="2" key="1">
    <citation type="submission" date="2020-08" db="EMBL/GenBank/DDBJ databases">
        <title>Multicomponent nature underlies the extraordinary mechanical properties of spider dragline silk.</title>
        <authorList>
            <person name="Kono N."/>
            <person name="Nakamura H."/>
            <person name="Mori M."/>
            <person name="Yoshida Y."/>
            <person name="Ohtoshi R."/>
            <person name="Malay A.D."/>
            <person name="Moran D.A.P."/>
            <person name="Tomita M."/>
            <person name="Numata K."/>
            <person name="Arakawa K."/>
        </authorList>
    </citation>
    <scope>NUCLEOTIDE SEQUENCE</scope>
</reference>
<organism evidence="2 3">
    <name type="scientific">Trichonephila clavipes</name>
    <name type="common">Golden silk orbweaver</name>
    <name type="synonym">Nephila clavipes</name>
    <dbReference type="NCBI Taxonomy" id="2585209"/>
    <lineage>
        <taxon>Eukaryota</taxon>
        <taxon>Metazoa</taxon>
        <taxon>Ecdysozoa</taxon>
        <taxon>Arthropoda</taxon>
        <taxon>Chelicerata</taxon>
        <taxon>Arachnida</taxon>
        <taxon>Araneae</taxon>
        <taxon>Araneomorphae</taxon>
        <taxon>Entelegynae</taxon>
        <taxon>Araneoidea</taxon>
        <taxon>Nephilidae</taxon>
        <taxon>Trichonephila</taxon>
    </lineage>
</organism>
<dbReference type="InterPro" id="IPR008042">
    <property type="entry name" value="Retrotrans_Pao"/>
</dbReference>
<dbReference type="AlphaFoldDB" id="A0A8X6RNJ3"/>
<feature type="region of interest" description="Disordered" evidence="1">
    <location>
        <begin position="204"/>
        <end position="225"/>
    </location>
</feature>
<keyword evidence="3" id="KW-1185">Reference proteome</keyword>